<dbReference type="InterPro" id="IPR055542">
    <property type="entry name" value="DUF7118"/>
</dbReference>
<dbReference type="RefSeq" id="WP_014554967.1">
    <property type="nucleotide sequence ID" value="NC_017459.1"/>
</dbReference>
<accession>G0LFY7</accession>
<dbReference type="EMBL" id="FR746099">
    <property type="protein sequence ID" value="CCC39007.1"/>
    <property type="molecule type" value="Genomic_DNA"/>
</dbReference>
<dbReference type="KEGG" id="hwc:Hqrw_1025"/>
<evidence type="ECO:0000313" key="2">
    <source>
        <dbReference type="Proteomes" id="UP000007954"/>
    </source>
</evidence>
<protein>
    <submittedName>
        <fullName evidence="1">Uncharacterized protein</fullName>
    </submittedName>
</protein>
<dbReference type="GeneID" id="12445630"/>
<dbReference type="HOGENOM" id="CLU_710987_0_0_2"/>
<proteinExistence type="predicted"/>
<dbReference type="AlphaFoldDB" id="G0LFY7"/>
<reference evidence="1 2" key="1">
    <citation type="journal article" date="2011" name="PLoS ONE">
        <title>Haloquadratum walsbyi: limited diversity in a global pond.</title>
        <authorList>
            <person name="Dyall-Smith M."/>
            <person name="Pfeiffer F."/>
            <person name="Klee K."/>
            <person name="Palm P."/>
            <person name="Gross K."/>
            <person name="Schuster S.C."/>
            <person name="Rampp M."/>
            <person name="Oesterhelt D."/>
        </authorList>
    </citation>
    <scope>NUCLEOTIDE SEQUENCE [LARGE SCALE GENOMIC DNA]</scope>
    <source>
        <strain evidence="2">DSM 16854 / JCM 12705 / C23</strain>
    </source>
</reference>
<gene>
    <name evidence="1" type="ordered locus">Hqrw_1025</name>
</gene>
<dbReference type="OrthoDB" id="204360at2157"/>
<dbReference type="Pfam" id="PF23432">
    <property type="entry name" value="DUF7118"/>
    <property type="match status" value="1"/>
</dbReference>
<name>G0LFY7_HALWC</name>
<organism evidence="1 2">
    <name type="scientific">Haloquadratum walsbyi (strain DSM 16854 / JCM 12705 / C23)</name>
    <dbReference type="NCBI Taxonomy" id="768065"/>
    <lineage>
        <taxon>Archaea</taxon>
        <taxon>Methanobacteriati</taxon>
        <taxon>Methanobacteriota</taxon>
        <taxon>Stenosarchaea group</taxon>
        <taxon>Halobacteria</taxon>
        <taxon>Halobacteriales</taxon>
        <taxon>Haloferacaceae</taxon>
        <taxon>Haloquadratum</taxon>
    </lineage>
</organism>
<evidence type="ECO:0000313" key="1">
    <source>
        <dbReference type="EMBL" id="CCC39007.1"/>
    </source>
</evidence>
<dbReference type="Proteomes" id="UP000007954">
    <property type="component" value="Chromosome"/>
</dbReference>
<sequence>MPIADLDNDASDAVIDLLETTESVLAELQDAAEQHESITTQISDTGHDAVVETADAYRRATGLLDRYIDSATGTGDFQAYVEFQDKFLSCVEELPDELPARGAFETAADRLDSRRLSKSDFASAREDLAPAKRYIEQLESYNQTVEAVKTARRNVTLHRRKLTDAIDAHDEALLFADINLDAPVEQLLDPIETYNDRLHSEFDEFITTESTATVIDFLEYADSFPLVPFQSPPPDLRRFARESPDSDEPIPTLLKFASYSGSKLDHYATDPALLQTTVAVHQTFLERLDAEPLMIERPPPTAGTLRQFTGEAISILGRFASEKTIARLRALRDQSYDDSYTQLRTALRAQIELSADERERLQTGTMADERDALVTARTRLTEALTQTQSQVE</sequence>